<accession>A0A7W0CAX1</accession>
<evidence type="ECO:0000256" key="11">
    <source>
        <dbReference type="HAMAP-Rule" id="MF_02128"/>
    </source>
</evidence>
<dbReference type="HAMAP" id="MF_02128">
    <property type="entry name" value="TMP_kinase"/>
    <property type="match status" value="1"/>
</dbReference>
<dbReference type="CDD" id="cd02194">
    <property type="entry name" value="ThiL"/>
    <property type="match status" value="1"/>
</dbReference>
<feature type="domain" description="PurM-like N-terminal" evidence="14">
    <location>
        <begin position="246"/>
        <end position="355"/>
    </location>
</feature>
<dbReference type="PANTHER" id="PTHR20857">
    <property type="entry name" value="THIAMINE-PHOSPHATE PYROPHOSPHORYLASE"/>
    <property type="match status" value="1"/>
</dbReference>
<feature type="binding site" evidence="10">
    <location>
        <position position="138"/>
    </location>
    <ligand>
        <name>4-amino-2-methyl-5-(diphosphooxymethyl)pyrimidine</name>
        <dbReference type="ChEBI" id="CHEBI:57841"/>
    </ligand>
</feature>
<protein>
    <recommendedName>
        <fullName evidence="10 11">Multifunctional fusion protein</fullName>
    </recommendedName>
    <domain>
        <recommendedName>
            <fullName evidence="10">Thiamine-phosphate synthase</fullName>
            <shortName evidence="10">TP synthase</shortName>
            <shortName evidence="10">TPS</shortName>
            <ecNumber evidence="10">2.5.1.3</ecNumber>
        </recommendedName>
        <alternativeName>
            <fullName evidence="10">Thiamine-phosphate pyrophosphorylase</fullName>
            <shortName evidence="10">TMP pyrophosphorylase</shortName>
            <shortName evidence="10">TMP-PPase</shortName>
        </alternativeName>
    </domain>
    <domain>
        <recommendedName>
            <fullName evidence="11">Thiamine-monophosphate kinase</fullName>
            <shortName evidence="11">TMP kinase</shortName>
            <shortName evidence="11">Thiamine-phosphate kinase</shortName>
            <ecNumber evidence="11">2.7.4.16</ecNumber>
        </recommendedName>
    </domain>
</protein>
<dbReference type="InterPro" id="IPR034291">
    <property type="entry name" value="TMP_synthase"/>
</dbReference>
<comment type="catalytic activity">
    <reaction evidence="11">
        <text>thiamine phosphate + ATP = thiamine diphosphate + ADP</text>
        <dbReference type="Rhea" id="RHEA:15913"/>
        <dbReference type="ChEBI" id="CHEBI:30616"/>
        <dbReference type="ChEBI" id="CHEBI:37575"/>
        <dbReference type="ChEBI" id="CHEBI:58937"/>
        <dbReference type="ChEBI" id="CHEBI:456216"/>
        <dbReference type="EC" id="2.7.4.16"/>
    </reaction>
</comment>
<feature type="binding site" evidence="10">
    <location>
        <position position="166"/>
    </location>
    <ligand>
        <name>2-[(2R,5Z)-2-carboxy-4-methylthiazol-5(2H)-ylidene]ethyl phosphate</name>
        <dbReference type="ChEBI" id="CHEBI:62899"/>
    </ligand>
</feature>
<dbReference type="RefSeq" id="WP_181551935.1">
    <property type="nucleotide sequence ID" value="NZ_JACDUS010000008.1"/>
</dbReference>
<feature type="binding site" evidence="11">
    <location>
        <position position="322"/>
    </location>
    <ligand>
        <name>ATP</name>
        <dbReference type="ChEBI" id="CHEBI:30616"/>
    </ligand>
</feature>
<dbReference type="EMBL" id="JACDUS010000008">
    <property type="protein sequence ID" value="MBA2882297.1"/>
    <property type="molecule type" value="Genomic_DNA"/>
</dbReference>
<dbReference type="Pfam" id="PF02769">
    <property type="entry name" value="AIRS_C"/>
    <property type="match status" value="1"/>
</dbReference>
<evidence type="ECO:0000256" key="5">
    <source>
        <dbReference type="ARBA" id="ARBA00022842"/>
    </source>
</evidence>
<feature type="binding site" evidence="11">
    <location>
        <position position="340"/>
    </location>
    <ligand>
        <name>Mg(2+)</name>
        <dbReference type="ChEBI" id="CHEBI:18420"/>
        <label>1</label>
    </ligand>
</feature>
<dbReference type="InterPro" id="IPR016188">
    <property type="entry name" value="PurM-like_N"/>
</dbReference>
<dbReference type="GO" id="GO:0005737">
    <property type="term" value="C:cytoplasm"/>
    <property type="evidence" value="ECO:0007669"/>
    <property type="project" value="TreeGrafter"/>
</dbReference>
<feature type="binding site" evidence="10">
    <location>
        <begin position="135"/>
        <end position="137"/>
    </location>
    <ligand>
        <name>2-[(2R,5Z)-2-carboxy-4-methylthiazol-5(2H)-ylidene]ethyl phosphate</name>
        <dbReference type="ChEBI" id="CHEBI:62899"/>
    </ligand>
</feature>
<proteinExistence type="inferred from homology"/>
<evidence type="ECO:0000256" key="6">
    <source>
        <dbReference type="ARBA" id="ARBA00022977"/>
    </source>
</evidence>
<feature type="binding site" evidence="11">
    <location>
        <position position="270"/>
    </location>
    <ligand>
        <name>substrate</name>
    </ligand>
</feature>
<dbReference type="SUPFAM" id="SSF56042">
    <property type="entry name" value="PurM C-terminal domain-like"/>
    <property type="match status" value="1"/>
</dbReference>
<feature type="binding site" evidence="11">
    <location>
        <position position="427"/>
    </location>
    <ligand>
        <name>Mg(2+)</name>
        <dbReference type="ChEBI" id="CHEBI:18420"/>
        <label>3</label>
    </ligand>
</feature>
<evidence type="ECO:0000256" key="13">
    <source>
        <dbReference type="RuleBase" id="RU004253"/>
    </source>
</evidence>
<dbReference type="CDD" id="cd00564">
    <property type="entry name" value="TMP_TenI"/>
    <property type="match status" value="1"/>
</dbReference>
<comment type="function">
    <text evidence="1 10">Condenses 4-methyl-5-(beta-hydroxyethyl)thiazole monophosphate (THZ-P) and 2-methyl-4-amino-5-hydroxymethyl pyrimidine pyrophosphate (HMP-PP) to form thiamine monophosphate (TMP).</text>
</comment>
<evidence type="ECO:0000256" key="10">
    <source>
        <dbReference type="HAMAP-Rule" id="MF_00097"/>
    </source>
</evidence>
<reference evidence="17 18" key="1">
    <citation type="submission" date="2020-07" db="EMBL/GenBank/DDBJ databases">
        <title>Genomic Encyclopedia of Type Strains, Phase IV (KMG-IV): sequencing the most valuable type-strain genomes for metagenomic binning, comparative biology and taxonomic classification.</title>
        <authorList>
            <person name="Goeker M."/>
        </authorList>
    </citation>
    <scope>NUCLEOTIDE SEQUENCE [LARGE SCALE GENOMIC DNA]</scope>
    <source>
        <strain evidence="17 18">DSM 17721</strain>
    </source>
</reference>
<dbReference type="NCBIfam" id="TIGR00693">
    <property type="entry name" value="thiE"/>
    <property type="match status" value="1"/>
</dbReference>
<dbReference type="Pfam" id="PF00586">
    <property type="entry name" value="AIRS"/>
    <property type="match status" value="1"/>
</dbReference>
<dbReference type="GO" id="GO:0000287">
    <property type="term" value="F:magnesium ion binding"/>
    <property type="evidence" value="ECO:0007669"/>
    <property type="project" value="UniProtKB-UniRule"/>
</dbReference>
<dbReference type="InterPro" id="IPR036206">
    <property type="entry name" value="ThiamineP_synth_sf"/>
</dbReference>
<keyword evidence="18" id="KW-1185">Reference proteome</keyword>
<keyword evidence="3 10" id="KW-0808">Transferase</keyword>
<feature type="binding site" evidence="11">
    <location>
        <position position="429"/>
    </location>
    <ligand>
        <name>ATP</name>
        <dbReference type="ChEBI" id="CHEBI:30616"/>
    </ligand>
</feature>
<dbReference type="GO" id="GO:0004789">
    <property type="term" value="F:thiamine-phosphate diphosphorylase activity"/>
    <property type="evidence" value="ECO:0007669"/>
    <property type="project" value="UniProtKB-UniRule"/>
</dbReference>
<evidence type="ECO:0000256" key="1">
    <source>
        <dbReference type="ARBA" id="ARBA00003814"/>
    </source>
</evidence>
<feature type="binding site" evidence="10">
    <location>
        <position position="71"/>
    </location>
    <ligand>
        <name>Mg(2+)</name>
        <dbReference type="ChEBI" id="CHEBI:18420"/>
    </ligand>
</feature>
<feature type="binding site" evidence="11">
    <location>
        <position position="248"/>
    </location>
    <ligand>
        <name>Mg(2+)</name>
        <dbReference type="ChEBI" id="CHEBI:18420"/>
        <label>3</label>
    </ligand>
</feature>
<feature type="binding site" evidence="10">
    <location>
        <begin position="39"/>
        <end position="43"/>
    </location>
    <ligand>
        <name>4-amino-2-methyl-5-(diphosphooxymethyl)pyrimidine</name>
        <dbReference type="ChEBI" id="CHEBI:57841"/>
    </ligand>
</feature>
<dbReference type="Proteomes" id="UP000525298">
    <property type="component" value="Unassembled WGS sequence"/>
</dbReference>
<evidence type="ECO:0000256" key="4">
    <source>
        <dbReference type="ARBA" id="ARBA00022723"/>
    </source>
</evidence>
<dbReference type="Gene3D" id="3.90.650.10">
    <property type="entry name" value="PurM-like C-terminal domain"/>
    <property type="match status" value="1"/>
</dbReference>
<feature type="binding site" evidence="10">
    <location>
        <begin position="186"/>
        <end position="187"/>
    </location>
    <ligand>
        <name>2-[(2R,5Z)-2-carboxy-4-methylthiazol-5(2H)-ylidene]ethyl phosphate</name>
        <dbReference type="ChEBI" id="CHEBI:62899"/>
    </ligand>
</feature>
<dbReference type="GO" id="GO:0009228">
    <property type="term" value="P:thiamine biosynthetic process"/>
    <property type="evidence" value="ECO:0007669"/>
    <property type="project" value="UniProtKB-KW"/>
</dbReference>
<comment type="catalytic activity">
    <reaction evidence="9 10 12">
        <text>2-[(2R,5Z)-2-carboxy-4-methylthiazol-5(2H)-ylidene]ethyl phosphate + 4-amino-2-methyl-5-(diphosphooxymethyl)pyrimidine + 2 H(+) = thiamine phosphate + CO2 + diphosphate</text>
        <dbReference type="Rhea" id="RHEA:47844"/>
        <dbReference type="ChEBI" id="CHEBI:15378"/>
        <dbReference type="ChEBI" id="CHEBI:16526"/>
        <dbReference type="ChEBI" id="CHEBI:33019"/>
        <dbReference type="ChEBI" id="CHEBI:37575"/>
        <dbReference type="ChEBI" id="CHEBI:57841"/>
        <dbReference type="ChEBI" id="CHEBI:62899"/>
        <dbReference type="EC" id="2.5.1.3"/>
    </reaction>
</comment>
<evidence type="ECO:0000313" key="18">
    <source>
        <dbReference type="Proteomes" id="UP000525298"/>
    </source>
</evidence>
<feature type="binding site" evidence="11">
    <location>
        <position position="527"/>
    </location>
    <ligand>
        <name>substrate</name>
    </ligand>
</feature>
<evidence type="ECO:0000256" key="9">
    <source>
        <dbReference type="ARBA" id="ARBA00047883"/>
    </source>
</evidence>
<evidence type="ECO:0000256" key="7">
    <source>
        <dbReference type="ARBA" id="ARBA00047334"/>
    </source>
</evidence>
<dbReference type="NCBIfam" id="TIGR01379">
    <property type="entry name" value="thiL"/>
    <property type="match status" value="1"/>
</dbReference>
<sequence length="531" mass="55601">MKNTRIDLRFYFITDDGTSGSGPLEQAKIAIAAGATVVQYRNKAFSDPDFNEAQAIAQMCAIHGVRFIVNDDMILARALGADGVHLGQQDADPALARQILGPGAVVGVSAANLEELARTDTAPCDYLGTGPVFATGTKADAGEAIGLHGLSEVVRRSGLPVVAIGGIFPESVEACMESGADGVAVISAITRADDPAAAAARFAAACGTRPRVLQTPWQDEFLLIDQILGQPGDGRDPQGLLQVGAGDDAALLADIARPVITTDTQHENIHFRRFWQSFFEIGYKAAETAFSDLAACYARPLALFVNLSLPATVSRENVTEIYQGIRKSLAACGAVLGGGNVSSGQDLAIDMFAVGSGHGRIFPVRSAARPGFGLYVTGPLGRARAGLECLMQGDFAFPGLVEAFKYPMARFDAAAVLADHRVACVMDISDGLAGDVGHLAQASGITAVLDLCRAPADPEFASFCEKYQKPPADVMAEGGEDYELLFACPPEVFAAIGRKLPGAFCVGTCRAYNGESVRGLPEAIESFGHTA</sequence>
<feature type="binding site" evidence="10">
    <location>
        <position position="70"/>
    </location>
    <ligand>
        <name>4-amino-2-methyl-5-(diphosphooxymethyl)pyrimidine</name>
        <dbReference type="ChEBI" id="CHEBI:57841"/>
    </ligand>
</feature>
<feature type="binding site" evidence="10">
    <location>
        <position position="109"/>
    </location>
    <ligand>
        <name>4-amino-2-methyl-5-(diphosphooxymethyl)pyrimidine</name>
        <dbReference type="ChEBI" id="CHEBI:57841"/>
    </ligand>
</feature>
<dbReference type="InterPro" id="IPR036676">
    <property type="entry name" value="PurM-like_C_sf"/>
</dbReference>
<comment type="caution">
    <text evidence="17">The sequence shown here is derived from an EMBL/GenBank/DDBJ whole genome shotgun (WGS) entry which is preliminary data.</text>
</comment>
<keyword evidence="4 10" id="KW-0479">Metal-binding</keyword>
<dbReference type="EC" id="2.7.4.16" evidence="11"/>
<evidence type="ECO:0000256" key="3">
    <source>
        <dbReference type="ARBA" id="ARBA00022679"/>
    </source>
</evidence>
<evidence type="ECO:0000259" key="16">
    <source>
        <dbReference type="Pfam" id="PF02769"/>
    </source>
</evidence>
<evidence type="ECO:0000259" key="14">
    <source>
        <dbReference type="Pfam" id="PF00586"/>
    </source>
</evidence>
<dbReference type="InterPro" id="IPR036921">
    <property type="entry name" value="PurM-like_N_sf"/>
</dbReference>
<dbReference type="AlphaFoldDB" id="A0A7W0CAX1"/>
<feature type="binding site" evidence="11">
    <location>
        <position position="262"/>
    </location>
    <ligand>
        <name>Mg(2+)</name>
        <dbReference type="ChEBI" id="CHEBI:18420"/>
        <label>1</label>
    </ligand>
</feature>
<keyword evidence="11" id="KW-0067">ATP-binding</keyword>
<dbReference type="SUPFAM" id="SSF55326">
    <property type="entry name" value="PurM N-terminal domain-like"/>
    <property type="match status" value="1"/>
</dbReference>
<feature type="binding site" evidence="11">
    <location>
        <position position="430"/>
    </location>
    <ligand>
        <name>Mg(2+)</name>
        <dbReference type="ChEBI" id="CHEBI:18420"/>
        <label>5</label>
    </ligand>
</feature>
<name>A0A7W0CAX1_9BACT</name>
<gene>
    <name evidence="11" type="primary">thiL</name>
    <name evidence="10" type="synonym">thiE</name>
    <name evidence="17" type="ORF">HNR65_002639</name>
</gene>
<keyword evidence="5 10" id="KW-0460">Magnesium</keyword>
<feature type="domain" description="Thiamine phosphate synthase/TenI" evidence="15">
    <location>
        <begin position="10"/>
        <end position="189"/>
    </location>
</feature>
<evidence type="ECO:0000256" key="12">
    <source>
        <dbReference type="RuleBase" id="RU003826"/>
    </source>
</evidence>
<comment type="cofactor">
    <cofactor evidence="10">
        <name>Mg(2+)</name>
        <dbReference type="ChEBI" id="CHEBI:18420"/>
    </cofactor>
    <text evidence="10">Binds 1 Mg(2+) ion per subunit.</text>
</comment>
<feature type="binding site" evidence="11">
    <location>
        <position position="263"/>
    </location>
    <ligand>
        <name>Mg(2+)</name>
        <dbReference type="ChEBI" id="CHEBI:18420"/>
        <label>1</label>
    </ligand>
</feature>
<dbReference type="InterPro" id="IPR006283">
    <property type="entry name" value="ThiL-like"/>
</dbReference>
<dbReference type="PANTHER" id="PTHR20857:SF15">
    <property type="entry name" value="THIAMINE-PHOSPHATE SYNTHASE"/>
    <property type="match status" value="1"/>
</dbReference>
<dbReference type="SUPFAM" id="SSF51391">
    <property type="entry name" value="Thiamin phosphate synthase"/>
    <property type="match status" value="1"/>
</dbReference>
<dbReference type="Gene3D" id="3.20.20.70">
    <property type="entry name" value="Aldolase class I"/>
    <property type="match status" value="1"/>
</dbReference>
<feature type="binding site" evidence="11">
    <location>
        <position position="292"/>
    </location>
    <ligand>
        <name>Mg(2+)</name>
        <dbReference type="ChEBI" id="CHEBI:18420"/>
        <label>4</label>
    </ligand>
</feature>
<comment type="similarity">
    <text evidence="11">Belongs to the thiamine-monophosphate kinase family.</text>
</comment>
<dbReference type="GO" id="GO:0009030">
    <property type="term" value="F:thiamine-phosphate kinase activity"/>
    <property type="evidence" value="ECO:0007669"/>
    <property type="project" value="UniProtKB-UniRule"/>
</dbReference>
<evidence type="ECO:0000256" key="2">
    <source>
        <dbReference type="ARBA" id="ARBA00005165"/>
    </source>
</evidence>
<feature type="binding site" evidence="11">
    <location>
        <position position="292"/>
    </location>
    <ligand>
        <name>Mg(2+)</name>
        <dbReference type="ChEBI" id="CHEBI:18420"/>
        <label>2</label>
    </ligand>
</feature>
<dbReference type="Pfam" id="PF02581">
    <property type="entry name" value="TMP-TENI"/>
    <property type="match status" value="1"/>
</dbReference>
<dbReference type="FunFam" id="3.20.20.70:FF:000096">
    <property type="entry name" value="Thiamine-phosphate synthase"/>
    <property type="match status" value="1"/>
</dbReference>
<feature type="binding site" evidence="11">
    <location>
        <position position="261"/>
    </location>
    <ligand>
        <name>Mg(2+)</name>
        <dbReference type="ChEBI" id="CHEBI:18420"/>
        <label>4</label>
    </ligand>
</feature>
<feature type="binding site" evidence="11">
    <location>
        <position position="248"/>
    </location>
    <ligand>
        <name>Mg(2+)</name>
        <dbReference type="ChEBI" id="CHEBI:18420"/>
        <label>4</label>
    </ligand>
</feature>
<evidence type="ECO:0000313" key="17">
    <source>
        <dbReference type="EMBL" id="MBA2882297.1"/>
    </source>
</evidence>
<keyword evidence="6 10" id="KW-0784">Thiamine biosynthesis</keyword>
<dbReference type="GO" id="GO:0009229">
    <property type="term" value="P:thiamine diphosphate biosynthetic process"/>
    <property type="evidence" value="ECO:0007669"/>
    <property type="project" value="UniProtKB-UniRule"/>
</dbReference>
<feature type="binding site" evidence="11">
    <location>
        <position position="480"/>
    </location>
    <ligand>
        <name>substrate</name>
    </ligand>
</feature>
<keyword evidence="11" id="KW-0547">Nucleotide-binding</keyword>
<comment type="similarity">
    <text evidence="10 12">Belongs to the thiamine-phosphate synthase family.</text>
</comment>
<feature type="binding site" evidence="11">
    <location>
        <position position="365"/>
    </location>
    <ligand>
        <name>ATP</name>
        <dbReference type="ChEBI" id="CHEBI:30616"/>
    </ligand>
</feature>
<comment type="catalytic activity">
    <reaction evidence="8 10 12">
        <text>2-(2-carboxy-4-methylthiazol-5-yl)ethyl phosphate + 4-amino-2-methyl-5-(diphosphooxymethyl)pyrimidine + 2 H(+) = thiamine phosphate + CO2 + diphosphate</text>
        <dbReference type="Rhea" id="RHEA:47848"/>
        <dbReference type="ChEBI" id="CHEBI:15378"/>
        <dbReference type="ChEBI" id="CHEBI:16526"/>
        <dbReference type="ChEBI" id="CHEBI:33019"/>
        <dbReference type="ChEBI" id="CHEBI:37575"/>
        <dbReference type="ChEBI" id="CHEBI:57841"/>
        <dbReference type="ChEBI" id="CHEBI:62890"/>
        <dbReference type="EC" id="2.5.1.3"/>
    </reaction>
</comment>
<dbReference type="InterPro" id="IPR010918">
    <property type="entry name" value="PurM-like_C_dom"/>
</dbReference>
<comment type="pathway">
    <text evidence="2 10 13">Cofactor biosynthesis; thiamine diphosphate biosynthesis; thiamine phosphate from 4-amino-2-methyl-5-diphosphomethylpyrimidine and 4-methyl-5-(2-phosphoethyl)-thiazole: step 1/1.</text>
</comment>
<feature type="domain" description="PurM-like C-terminal" evidence="16">
    <location>
        <begin position="371"/>
        <end position="492"/>
    </location>
</feature>
<feature type="binding site" evidence="10">
    <location>
        <position position="90"/>
    </location>
    <ligand>
        <name>Mg(2+)</name>
        <dbReference type="ChEBI" id="CHEBI:18420"/>
    </ligand>
</feature>
<evidence type="ECO:0000256" key="8">
    <source>
        <dbReference type="ARBA" id="ARBA00047851"/>
    </source>
</evidence>
<dbReference type="Gene3D" id="3.30.1330.10">
    <property type="entry name" value="PurM-like, N-terminal domain"/>
    <property type="match status" value="1"/>
</dbReference>
<feature type="binding site" evidence="11">
    <location>
        <position position="292"/>
    </location>
    <ligand>
        <name>Mg(2+)</name>
        <dbReference type="ChEBI" id="CHEBI:18420"/>
        <label>3</label>
    </ligand>
</feature>
<evidence type="ECO:0000259" key="15">
    <source>
        <dbReference type="Pfam" id="PF02581"/>
    </source>
</evidence>
<dbReference type="UniPathway" id="UPA00060">
    <property type="reaction ID" value="UER00141"/>
</dbReference>
<keyword evidence="11 17" id="KW-0418">Kinase</keyword>
<comment type="catalytic activity">
    <reaction evidence="7 10 12">
        <text>4-methyl-5-(2-phosphooxyethyl)-thiazole + 4-amino-2-methyl-5-(diphosphooxymethyl)pyrimidine + H(+) = thiamine phosphate + diphosphate</text>
        <dbReference type="Rhea" id="RHEA:22328"/>
        <dbReference type="ChEBI" id="CHEBI:15378"/>
        <dbReference type="ChEBI" id="CHEBI:33019"/>
        <dbReference type="ChEBI" id="CHEBI:37575"/>
        <dbReference type="ChEBI" id="CHEBI:57841"/>
        <dbReference type="ChEBI" id="CHEBI:58296"/>
        <dbReference type="EC" id="2.5.1.3"/>
    </reaction>
</comment>
<feature type="binding site" evidence="11">
    <location>
        <position position="263"/>
    </location>
    <ligand>
        <name>Mg(2+)</name>
        <dbReference type="ChEBI" id="CHEBI:18420"/>
        <label>2</label>
    </ligand>
</feature>
<dbReference type="InterPro" id="IPR013785">
    <property type="entry name" value="Aldolase_TIM"/>
</dbReference>
<dbReference type="InterPro" id="IPR022998">
    <property type="entry name" value="ThiamineP_synth_TenI"/>
</dbReference>
<comment type="miscellaneous">
    <text evidence="11">Reaction mechanism of ThiL seems to utilize a direct, inline transfer of the gamma-phosphate of ATP to TMP rather than a phosphorylated enzyme intermediate.</text>
</comment>
<comment type="function">
    <text evidence="11">Catalyzes the ATP-dependent phosphorylation of thiamine-monophosphate (TMP) to form thiamine-pyrophosphate (TPP), the active form of vitamin B1.</text>
</comment>
<dbReference type="GO" id="GO:0005524">
    <property type="term" value="F:ATP binding"/>
    <property type="evidence" value="ECO:0007669"/>
    <property type="project" value="UniProtKB-UniRule"/>
</dbReference>
<dbReference type="HAMAP" id="MF_00097">
    <property type="entry name" value="TMP_synthase"/>
    <property type="match status" value="1"/>
</dbReference>
<organism evidence="17 18">
    <name type="scientific">Desulfosalsimonas propionicica</name>
    <dbReference type="NCBI Taxonomy" id="332175"/>
    <lineage>
        <taxon>Bacteria</taxon>
        <taxon>Pseudomonadati</taxon>
        <taxon>Thermodesulfobacteriota</taxon>
        <taxon>Desulfobacteria</taxon>
        <taxon>Desulfobacterales</taxon>
        <taxon>Desulfosalsimonadaceae</taxon>
        <taxon>Desulfosalsimonas</taxon>
    </lineage>
</organism>
<feature type="binding site" evidence="11">
    <location>
        <begin position="339"/>
        <end position="340"/>
    </location>
    <ligand>
        <name>ATP</name>
        <dbReference type="ChEBI" id="CHEBI:30616"/>
    </ligand>
</feature>
<dbReference type="EC" id="2.5.1.3" evidence="10"/>
<comment type="pathway">
    <text evidence="11">Cofactor biosynthesis; thiamine diphosphate biosynthesis; thiamine diphosphate from thiamine phosphate: step 1/1.</text>
</comment>